<proteinExistence type="predicted"/>
<organism evidence="1 2">
    <name type="scientific">Dreissena polymorpha</name>
    <name type="common">Zebra mussel</name>
    <name type="synonym">Mytilus polymorpha</name>
    <dbReference type="NCBI Taxonomy" id="45954"/>
    <lineage>
        <taxon>Eukaryota</taxon>
        <taxon>Metazoa</taxon>
        <taxon>Spiralia</taxon>
        <taxon>Lophotrochozoa</taxon>
        <taxon>Mollusca</taxon>
        <taxon>Bivalvia</taxon>
        <taxon>Autobranchia</taxon>
        <taxon>Heteroconchia</taxon>
        <taxon>Euheterodonta</taxon>
        <taxon>Imparidentia</taxon>
        <taxon>Neoheterodontei</taxon>
        <taxon>Myida</taxon>
        <taxon>Dreissenoidea</taxon>
        <taxon>Dreissenidae</taxon>
        <taxon>Dreissena</taxon>
    </lineage>
</organism>
<dbReference type="Proteomes" id="UP000828390">
    <property type="component" value="Unassembled WGS sequence"/>
</dbReference>
<gene>
    <name evidence="1" type="ORF">DPMN_169483</name>
</gene>
<protein>
    <submittedName>
        <fullName evidence="1">Uncharacterized protein</fullName>
    </submittedName>
</protein>
<reference evidence="1" key="2">
    <citation type="submission" date="2020-11" db="EMBL/GenBank/DDBJ databases">
        <authorList>
            <person name="McCartney M.A."/>
            <person name="Auch B."/>
            <person name="Kono T."/>
            <person name="Mallez S."/>
            <person name="Becker A."/>
            <person name="Gohl D.M."/>
            <person name="Silverstein K.A.T."/>
            <person name="Koren S."/>
            <person name="Bechman K.B."/>
            <person name="Herman A."/>
            <person name="Abrahante J.E."/>
            <person name="Garbe J."/>
        </authorList>
    </citation>
    <scope>NUCLEOTIDE SEQUENCE</scope>
    <source>
        <strain evidence="1">Duluth1</strain>
        <tissue evidence="1">Whole animal</tissue>
    </source>
</reference>
<comment type="caution">
    <text evidence="1">The sequence shown here is derived from an EMBL/GenBank/DDBJ whole genome shotgun (WGS) entry which is preliminary data.</text>
</comment>
<reference evidence="1" key="1">
    <citation type="journal article" date="2019" name="bioRxiv">
        <title>The Genome of the Zebra Mussel, Dreissena polymorpha: A Resource for Invasive Species Research.</title>
        <authorList>
            <person name="McCartney M.A."/>
            <person name="Auch B."/>
            <person name="Kono T."/>
            <person name="Mallez S."/>
            <person name="Zhang Y."/>
            <person name="Obille A."/>
            <person name="Becker A."/>
            <person name="Abrahante J.E."/>
            <person name="Garbe J."/>
            <person name="Badalamenti J.P."/>
            <person name="Herman A."/>
            <person name="Mangelson H."/>
            <person name="Liachko I."/>
            <person name="Sullivan S."/>
            <person name="Sone E.D."/>
            <person name="Koren S."/>
            <person name="Silverstein K.A.T."/>
            <person name="Beckman K.B."/>
            <person name="Gohl D.M."/>
        </authorList>
    </citation>
    <scope>NUCLEOTIDE SEQUENCE</scope>
    <source>
        <strain evidence="1">Duluth1</strain>
        <tissue evidence="1">Whole animal</tissue>
    </source>
</reference>
<evidence type="ECO:0000313" key="2">
    <source>
        <dbReference type="Proteomes" id="UP000828390"/>
    </source>
</evidence>
<keyword evidence="2" id="KW-1185">Reference proteome</keyword>
<dbReference type="EMBL" id="JAIWYP010000009">
    <property type="protein sequence ID" value="KAH3768271.1"/>
    <property type="molecule type" value="Genomic_DNA"/>
</dbReference>
<evidence type="ECO:0000313" key="1">
    <source>
        <dbReference type="EMBL" id="KAH3768271.1"/>
    </source>
</evidence>
<dbReference type="AlphaFoldDB" id="A0A9D4DVB9"/>
<name>A0A9D4DVB9_DREPO</name>
<accession>A0A9D4DVB9</accession>
<sequence>MSSLRNHEDCQELPCPVCAIMKTARSYHSSLRNHEDCQELPCPVCAIMKTARSYHVKSAQS</sequence>